<proteinExistence type="predicted"/>
<evidence type="ECO:0000313" key="17">
    <source>
        <dbReference type="Proteomes" id="UP000188533"/>
    </source>
</evidence>
<evidence type="ECO:0000259" key="15">
    <source>
        <dbReference type="Pfam" id="PF01764"/>
    </source>
</evidence>
<dbReference type="GO" id="GO:0046340">
    <property type="term" value="P:diacylglycerol catabolic process"/>
    <property type="evidence" value="ECO:0007669"/>
    <property type="project" value="TreeGrafter"/>
</dbReference>
<evidence type="ECO:0000256" key="1">
    <source>
        <dbReference type="ARBA" id="ARBA00001913"/>
    </source>
</evidence>
<keyword evidence="10" id="KW-1133">Transmembrane helix</keyword>
<evidence type="ECO:0000256" key="5">
    <source>
        <dbReference type="ARBA" id="ARBA00022692"/>
    </source>
</evidence>
<keyword evidence="5" id="KW-0812">Transmembrane</keyword>
<dbReference type="CDD" id="cd00519">
    <property type="entry name" value="Lipase_3"/>
    <property type="match status" value="1"/>
</dbReference>
<comment type="subcellular location">
    <subcellularLocation>
        <location evidence="2">Cell membrane</location>
        <topology evidence="2">Multi-pass membrane protein</topology>
    </subcellularLocation>
</comment>
<evidence type="ECO:0000256" key="8">
    <source>
        <dbReference type="ARBA" id="ARBA00022837"/>
    </source>
</evidence>
<dbReference type="PANTHER" id="PTHR45792">
    <property type="entry name" value="DIACYLGLYCEROL LIPASE HOMOLOG-RELATED"/>
    <property type="match status" value="1"/>
</dbReference>
<evidence type="ECO:0000256" key="13">
    <source>
        <dbReference type="ARBA" id="ARBA00024531"/>
    </source>
</evidence>
<keyword evidence="11" id="KW-0443">Lipid metabolism</keyword>
<name>A0A1Q3EID0_LENED</name>
<evidence type="ECO:0000256" key="2">
    <source>
        <dbReference type="ARBA" id="ARBA00004651"/>
    </source>
</evidence>
<keyword evidence="8" id="KW-0106">Calcium</keyword>
<evidence type="ECO:0000256" key="3">
    <source>
        <dbReference type="ARBA" id="ARBA00022475"/>
    </source>
</evidence>
<keyword evidence="17" id="KW-1185">Reference proteome</keyword>
<evidence type="ECO:0000256" key="9">
    <source>
        <dbReference type="ARBA" id="ARBA00022963"/>
    </source>
</evidence>
<keyword evidence="3" id="KW-1003">Cell membrane</keyword>
<gene>
    <name evidence="16" type="ORF">LENED_008909</name>
</gene>
<comment type="catalytic activity">
    <reaction evidence="13">
        <text>a 1,2-diacyl-sn-glycerol + H2O = a 2-acylglycerol + a fatty acid + H(+)</text>
        <dbReference type="Rhea" id="RHEA:33275"/>
        <dbReference type="ChEBI" id="CHEBI:15377"/>
        <dbReference type="ChEBI" id="CHEBI:15378"/>
        <dbReference type="ChEBI" id="CHEBI:17389"/>
        <dbReference type="ChEBI" id="CHEBI:17815"/>
        <dbReference type="ChEBI" id="CHEBI:28868"/>
        <dbReference type="EC" id="3.1.1.116"/>
    </reaction>
    <physiologicalReaction direction="left-to-right" evidence="13">
        <dbReference type="Rhea" id="RHEA:33276"/>
    </physiologicalReaction>
</comment>
<reference evidence="16 17" key="1">
    <citation type="submission" date="2016-08" db="EMBL/GenBank/DDBJ databases">
        <authorList>
            <consortium name="Lentinula edodes genome sequencing consortium"/>
            <person name="Sakamoto Y."/>
            <person name="Nakade K."/>
            <person name="Sato S."/>
            <person name="Yoshida Y."/>
            <person name="Miyazaki K."/>
            <person name="Natsume S."/>
            <person name="Konno N."/>
        </authorList>
    </citation>
    <scope>NUCLEOTIDE SEQUENCE [LARGE SCALE GENOMIC DNA]</scope>
    <source>
        <strain evidence="16 17">NBRC 111202</strain>
    </source>
</reference>
<evidence type="ECO:0000256" key="6">
    <source>
        <dbReference type="ARBA" id="ARBA00022723"/>
    </source>
</evidence>
<evidence type="ECO:0000256" key="10">
    <source>
        <dbReference type="ARBA" id="ARBA00022989"/>
    </source>
</evidence>
<dbReference type="AlphaFoldDB" id="A0A1Q3EID0"/>
<keyword evidence="12" id="KW-0472">Membrane</keyword>
<sequence>MVKNWDTYTRQGLDLVSSAASIGFSVAKTGTKIGFALTRGIASTTVGVSATIVDAALFGGVTVTRPVVGGAVSAAIGLVEQLTLVPIHLGEYLTSTSVIAAHSSINLLSVIFPGSHEASFSLASFITLVKREWAQPIDGENLPEKQFGVTSIARAVSAWAALQGVTQEWQERRWFKYLKEIDVKNTPKHFDSLRNRKGSRVRVTSDVIFPGNLGQLVAADIGEAPKRAQSIFISNRVISPPPNTQVKGVPHSSRRLSNTELKVELRRLSKMVLAGYGGASLLFFGIPLSSSIGANVSSSSPQAKAEEAQLANAVNASEAEAEGDGLRPEIMHEEQYSWWDVLLGRHDHDILAKSANDPNETIQTEIKIGREHLMPRSFNGIGEEFEPASTADSEGLIPGQYNFPRRASAPSIDSSITPKRYLVHSGMLRMARAMGDVGKPVHLAVHEALQRNPDYGLVMCGHSLGAGVAALLGLMWADPKTCLTVHSSGLPIDRQVSVYCFAPPALTDASLSKLADDLIVSFVYSHDVVSRLSLGSVRDLKNAASWLCEANESHRRDAGYSEVTARASNWKAGKGSAEDPHWFIAVAYYGLCLRLFEVLDVAEVFSQIVFAKDMLGAHLPHKYDSVLHDLL</sequence>
<evidence type="ECO:0000256" key="4">
    <source>
        <dbReference type="ARBA" id="ARBA00022553"/>
    </source>
</evidence>
<evidence type="ECO:0000256" key="12">
    <source>
        <dbReference type="ARBA" id="ARBA00023136"/>
    </source>
</evidence>
<dbReference type="Pfam" id="PF01764">
    <property type="entry name" value="Lipase_3"/>
    <property type="match status" value="1"/>
</dbReference>
<dbReference type="GO" id="GO:0005886">
    <property type="term" value="C:plasma membrane"/>
    <property type="evidence" value="ECO:0007669"/>
    <property type="project" value="UniProtKB-SubCell"/>
</dbReference>
<dbReference type="InterPro" id="IPR052214">
    <property type="entry name" value="DAG_Lipase-Related"/>
</dbReference>
<evidence type="ECO:0000313" key="16">
    <source>
        <dbReference type="EMBL" id="GAW06950.1"/>
    </source>
</evidence>
<comment type="caution">
    <text evidence="16">The sequence shown here is derived from an EMBL/GenBank/DDBJ whole genome shotgun (WGS) entry which is preliminary data.</text>
</comment>
<reference evidence="16 17" key="2">
    <citation type="submission" date="2017-02" db="EMBL/GenBank/DDBJ databases">
        <title>A genome survey and senescence transcriptome analysis in Lentinula edodes.</title>
        <authorList>
            <person name="Sakamoto Y."/>
            <person name="Nakade K."/>
            <person name="Sato S."/>
            <person name="Yoshida Y."/>
            <person name="Miyazaki K."/>
            <person name="Natsume S."/>
            <person name="Konno N."/>
        </authorList>
    </citation>
    <scope>NUCLEOTIDE SEQUENCE [LARGE SCALE GENOMIC DNA]</scope>
    <source>
        <strain evidence="16 17">NBRC 111202</strain>
    </source>
</reference>
<keyword evidence="9" id="KW-0442">Lipid degradation</keyword>
<feature type="domain" description="Fungal lipase-type" evidence="15">
    <location>
        <begin position="419"/>
        <end position="533"/>
    </location>
</feature>
<dbReference type="GO" id="GO:0046872">
    <property type="term" value="F:metal ion binding"/>
    <property type="evidence" value="ECO:0007669"/>
    <property type="project" value="UniProtKB-KW"/>
</dbReference>
<dbReference type="Gene3D" id="3.40.50.1820">
    <property type="entry name" value="alpha/beta hydrolase"/>
    <property type="match status" value="1"/>
</dbReference>
<keyword evidence="6" id="KW-0479">Metal-binding</keyword>
<evidence type="ECO:0000256" key="11">
    <source>
        <dbReference type="ARBA" id="ARBA00023098"/>
    </source>
</evidence>
<protein>
    <recommendedName>
        <fullName evidence="14">sn-1-specific diacylglycerol lipase</fullName>
        <ecNumber evidence="14">3.1.1.116</ecNumber>
    </recommendedName>
</protein>
<dbReference type="GO" id="GO:0016298">
    <property type="term" value="F:lipase activity"/>
    <property type="evidence" value="ECO:0007669"/>
    <property type="project" value="TreeGrafter"/>
</dbReference>
<dbReference type="InterPro" id="IPR029058">
    <property type="entry name" value="AB_hydrolase_fold"/>
</dbReference>
<comment type="cofactor">
    <cofactor evidence="1">
        <name>Ca(2+)</name>
        <dbReference type="ChEBI" id="CHEBI:29108"/>
    </cofactor>
</comment>
<dbReference type="Proteomes" id="UP000188533">
    <property type="component" value="Unassembled WGS sequence"/>
</dbReference>
<dbReference type="EMBL" id="BDGU01000367">
    <property type="protein sequence ID" value="GAW06950.1"/>
    <property type="molecule type" value="Genomic_DNA"/>
</dbReference>
<keyword evidence="4" id="KW-0597">Phosphoprotein</keyword>
<dbReference type="SUPFAM" id="SSF53474">
    <property type="entry name" value="alpha/beta-Hydrolases"/>
    <property type="match status" value="1"/>
</dbReference>
<dbReference type="EC" id="3.1.1.116" evidence="14"/>
<evidence type="ECO:0000256" key="7">
    <source>
        <dbReference type="ARBA" id="ARBA00022801"/>
    </source>
</evidence>
<dbReference type="PANTHER" id="PTHR45792:SF8">
    <property type="entry name" value="DIACYLGLYCEROL LIPASE-ALPHA"/>
    <property type="match status" value="1"/>
</dbReference>
<accession>A0A1Q3EID0</accession>
<evidence type="ECO:0000256" key="14">
    <source>
        <dbReference type="ARBA" id="ARBA00026104"/>
    </source>
</evidence>
<dbReference type="InterPro" id="IPR002921">
    <property type="entry name" value="Fungal_lipase-type"/>
</dbReference>
<keyword evidence="7" id="KW-0378">Hydrolase</keyword>
<organism evidence="16 17">
    <name type="scientific">Lentinula edodes</name>
    <name type="common">Shiitake mushroom</name>
    <name type="synonym">Lentinus edodes</name>
    <dbReference type="NCBI Taxonomy" id="5353"/>
    <lineage>
        <taxon>Eukaryota</taxon>
        <taxon>Fungi</taxon>
        <taxon>Dikarya</taxon>
        <taxon>Basidiomycota</taxon>
        <taxon>Agaricomycotina</taxon>
        <taxon>Agaricomycetes</taxon>
        <taxon>Agaricomycetidae</taxon>
        <taxon>Agaricales</taxon>
        <taxon>Marasmiineae</taxon>
        <taxon>Omphalotaceae</taxon>
        <taxon>Lentinula</taxon>
    </lineage>
</organism>
<dbReference type="GO" id="GO:0019369">
    <property type="term" value="P:arachidonate metabolic process"/>
    <property type="evidence" value="ECO:0007669"/>
    <property type="project" value="TreeGrafter"/>
</dbReference>